<gene>
    <name evidence="1" type="ORF">F6R98_10255</name>
</gene>
<dbReference type="KEGG" id="mmob:F6R98_10255"/>
<dbReference type="EMBL" id="CP044205">
    <property type="protein sequence ID" value="QFY42946.1"/>
    <property type="molecule type" value="Genomic_DNA"/>
</dbReference>
<dbReference type="InParanoid" id="A0A5Q0BMJ0"/>
<evidence type="ECO:0000313" key="2">
    <source>
        <dbReference type="Proteomes" id="UP000325755"/>
    </source>
</evidence>
<protein>
    <recommendedName>
        <fullName evidence="3">Morphogenetic protein</fullName>
    </recommendedName>
</protein>
<proteinExistence type="predicted"/>
<dbReference type="Proteomes" id="UP000325755">
    <property type="component" value="Chromosome"/>
</dbReference>
<sequence length="220" mass="25176">MTKIERPIIFSGGMVRAILDGRKTQTRRVIKNQPDVQGWIDKPITYNSSFGTWRYPCGAGGNWKCPYGRKDDWLWVRETHAIVPSMAYARSAGVPITINHNDVDYAAIYQASFDRGAGGIRWHPSIHMPRWASRIVLEITGVRVERLQGISTEDVLAEGINRITHGREGDFYHATHTTPHPNNKCYAEDAYKELWESINGPGSWDKNPWVWVIEFKRIDP</sequence>
<reference evidence="1 2" key="1">
    <citation type="submission" date="2019-09" db="EMBL/GenBank/DDBJ databases">
        <title>Ecophysiology of the spiral-shaped methanotroph Methylospira mobilis as revealed by the complete genome sequence.</title>
        <authorList>
            <person name="Oshkin I.Y."/>
            <person name="Dedysh S.N."/>
            <person name="Miroshnikov K."/>
            <person name="Danilova O.V."/>
            <person name="Hakobyan A."/>
            <person name="Liesack W."/>
        </authorList>
    </citation>
    <scope>NUCLEOTIDE SEQUENCE [LARGE SCALE GENOMIC DNA]</scope>
    <source>
        <strain evidence="1 2">Shm1</strain>
    </source>
</reference>
<keyword evidence="2" id="KW-1185">Reference proteome</keyword>
<accession>A0A5Q0BMJ0</accession>
<evidence type="ECO:0008006" key="3">
    <source>
        <dbReference type="Google" id="ProtNLM"/>
    </source>
</evidence>
<dbReference type="OrthoDB" id="72471at2"/>
<dbReference type="AlphaFoldDB" id="A0A5Q0BMJ0"/>
<dbReference type="RefSeq" id="WP_153248935.1">
    <property type="nucleotide sequence ID" value="NZ_CP044205.1"/>
</dbReference>
<name>A0A5Q0BMJ0_9GAMM</name>
<organism evidence="1 2">
    <name type="scientific">Candidatus Methylospira mobilis</name>
    <dbReference type="NCBI Taxonomy" id="1808979"/>
    <lineage>
        <taxon>Bacteria</taxon>
        <taxon>Pseudomonadati</taxon>
        <taxon>Pseudomonadota</taxon>
        <taxon>Gammaproteobacteria</taxon>
        <taxon>Methylococcales</taxon>
        <taxon>Methylococcaceae</taxon>
        <taxon>Candidatus Methylospira</taxon>
    </lineage>
</organism>
<evidence type="ECO:0000313" key="1">
    <source>
        <dbReference type="EMBL" id="QFY42946.1"/>
    </source>
</evidence>